<dbReference type="InterPro" id="IPR036165">
    <property type="entry name" value="YefM-like_sf"/>
</dbReference>
<dbReference type="NCBIfam" id="TIGR01552">
    <property type="entry name" value="phd_fam"/>
    <property type="match status" value="1"/>
</dbReference>
<dbReference type="RefSeq" id="WP_198125934.1">
    <property type="nucleotide sequence ID" value="NZ_JAECZC010000034.1"/>
</dbReference>
<gene>
    <name evidence="3" type="ORF">I8748_18125</name>
</gene>
<dbReference type="EMBL" id="JAECZC010000034">
    <property type="protein sequence ID" value="MBH8564079.1"/>
    <property type="molecule type" value="Genomic_DNA"/>
</dbReference>
<dbReference type="Gene3D" id="3.40.1620.10">
    <property type="entry name" value="YefM-like domain"/>
    <property type="match status" value="1"/>
</dbReference>
<comment type="caution">
    <text evidence="3">The sequence shown here is derived from an EMBL/GenBank/DDBJ whole genome shotgun (WGS) entry which is preliminary data.</text>
</comment>
<evidence type="ECO:0000256" key="2">
    <source>
        <dbReference type="RuleBase" id="RU362080"/>
    </source>
</evidence>
<dbReference type="SUPFAM" id="SSF143120">
    <property type="entry name" value="YefM-like"/>
    <property type="match status" value="1"/>
</dbReference>
<evidence type="ECO:0000313" key="4">
    <source>
        <dbReference type="Proteomes" id="UP000632766"/>
    </source>
</evidence>
<comment type="similarity">
    <text evidence="1 2">Belongs to the phD/YefM antitoxin family.</text>
</comment>
<dbReference type="Proteomes" id="UP000632766">
    <property type="component" value="Unassembled WGS sequence"/>
</dbReference>
<evidence type="ECO:0000313" key="3">
    <source>
        <dbReference type="EMBL" id="MBH8564079.1"/>
    </source>
</evidence>
<name>A0A8J7L844_9NOST</name>
<dbReference type="InterPro" id="IPR006442">
    <property type="entry name" value="Antitoxin_Phd/YefM"/>
</dbReference>
<reference evidence="3 4" key="1">
    <citation type="journal article" date="2021" name="Int. J. Syst. Evol. Microbiol.">
        <title>Amazonocrinis nigriterrae gen. nov., sp. nov., Atlanticothrix silvestris gen. nov., sp. nov. and Dendronalium phyllosphericum gen. nov., sp. nov., nostocacean cyanobacteria from Brazilian environments.</title>
        <authorList>
            <person name="Alvarenga D.O."/>
            <person name="Andreote A.P.D."/>
            <person name="Branco L.H.Z."/>
            <person name="Delbaje E."/>
            <person name="Cruz R.B."/>
            <person name="Varani A.M."/>
            <person name="Fiore M.F."/>
        </authorList>
    </citation>
    <scope>NUCLEOTIDE SEQUENCE [LARGE SCALE GENOMIC DNA]</scope>
    <source>
        <strain evidence="3 4">CENA67</strain>
    </source>
</reference>
<proteinExistence type="inferred from homology"/>
<comment type="function">
    <text evidence="2">Antitoxin component of a type II toxin-antitoxin (TA) system.</text>
</comment>
<sequence length="101" mass="11472">MQTYTLTDALNKHSEVFDKAAIEPVLLTKQSQPSHVIMSAKSYEKLINRLKELEDMVLVQTAEAALSQSKMVGTEVFTSTMMQLAETGFQEWNDPEEDIYK</sequence>
<keyword evidence="4" id="KW-1185">Reference proteome</keyword>
<accession>A0A8J7L844</accession>
<dbReference type="Pfam" id="PF02604">
    <property type="entry name" value="PhdYeFM_antitox"/>
    <property type="match status" value="1"/>
</dbReference>
<organism evidence="3 4">
    <name type="scientific">Amazonocrinis nigriterrae CENA67</name>
    <dbReference type="NCBI Taxonomy" id="2794033"/>
    <lineage>
        <taxon>Bacteria</taxon>
        <taxon>Bacillati</taxon>
        <taxon>Cyanobacteriota</taxon>
        <taxon>Cyanophyceae</taxon>
        <taxon>Nostocales</taxon>
        <taxon>Nostocaceae</taxon>
        <taxon>Amazonocrinis</taxon>
        <taxon>Amazonocrinis nigriterrae</taxon>
    </lineage>
</organism>
<evidence type="ECO:0000256" key="1">
    <source>
        <dbReference type="ARBA" id="ARBA00009981"/>
    </source>
</evidence>
<dbReference type="AlphaFoldDB" id="A0A8J7L844"/>
<protein>
    <recommendedName>
        <fullName evidence="2">Antitoxin</fullName>
    </recommendedName>
</protein>